<name>A0A0N7L489_PLAHL</name>
<dbReference type="EMBL" id="CCYD01000291">
    <property type="protein sequence ID" value="CEG38003.1"/>
    <property type="molecule type" value="Genomic_DNA"/>
</dbReference>
<reference evidence="2" key="1">
    <citation type="submission" date="2014-09" db="EMBL/GenBank/DDBJ databases">
        <authorList>
            <person name="Sharma Rahul"/>
            <person name="Thines Marco"/>
        </authorList>
    </citation>
    <scope>NUCLEOTIDE SEQUENCE [LARGE SCALE GENOMIC DNA]</scope>
</reference>
<dbReference type="AlphaFoldDB" id="A0A0N7L489"/>
<protein>
    <submittedName>
        <fullName evidence="1">Uncharacterized protein</fullName>
    </submittedName>
</protein>
<evidence type="ECO:0000313" key="2">
    <source>
        <dbReference type="Proteomes" id="UP000054928"/>
    </source>
</evidence>
<organism evidence="1 2">
    <name type="scientific">Plasmopara halstedii</name>
    <name type="common">Downy mildew of sunflower</name>
    <dbReference type="NCBI Taxonomy" id="4781"/>
    <lineage>
        <taxon>Eukaryota</taxon>
        <taxon>Sar</taxon>
        <taxon>Stramenopiles</taxon>
        <taxon>Oomycota</taxon>
        <taxon>Peronosporomycetes</taxon>
        <taxon>Peronosporales</taxon>
        <taxon>Peronosporaceae</taxon>
        <taxon>Plasmopara</taxon>
    </lineage>
</organism>
<sequence>MSSSRSQSYRLLDRNVLQRPFYLAAQFYVSNRHPFHGVAVSDVKDNWPDNDIVLCRWYVIDLTTGSILYGAKQILDTLRELSRCRSNDFSLTMKATFSTAKIL</sequence>
<keyword evidence="2" id="KW-1185">Reference proteome</keyword>
<dbReference type="GeneID" id="59052918"/>
<dbReference type="Proteomes" id="UP000054928">
    <property type="component" value="Unassembled WGS sequence"/>
</dbReference>
<accession>A0A0N7L489</accession>
<proteinExistence type="predicted"/>
<dbReference type="RefSeq" id="XP_036263058.1">
    <property type="nucleotide sequence ID" value="XM_036407349.1"/>
</dbReference>
<evidence type="ECO:0000313" key="1">
    <source>
        <dbReference type="EMBL" id="CEG38003.1"/>
    </source>
</evidence>